<keyword evidence="3" id="KW-1185">Reference proteome</keyword>
<sequence length="333" mass="36280">MPLNKAHGYTLVELIVAMVVGLFLLGGVMFTYVSMKTTTSDTVEMGELQETGRMALDIISRDLEMAGFWGTYGMSSLSTGSVDVTGVVNPGNDCTAGLNNASFPVNSPSSFKYLYSVTAVAGANLGCIDDAVADSDIIQIKRVAGDDVTGQATNNNDYYIETDISSARIFIGDGAIATPANMNGSVWRYTHHVYYINEQSYQSGDETVTVPVLMRKRLTPTGGMVTESVLEGVENIRLLYGLDNNGDRNVDTYLSAAQMSASEWEQVSSKVLTVQLFALVRATESDRNMSKTNQTYILGGEGGTERRLSFDDNFRRLVYVSTVQVRNAEVETW</sequence>
<evidence type="ECO:0000313" key="3">
    <source>
        <dbReference type="Proteomes" id="UP000033664"/>
    </source>
</evidence>
<evidence type="ECO:0000256" key="1">
    <source>
        <dbReference type="SAM" id="Phobius"/>
    </source>
</evidence>
<dbReference type="Pfam" id="PF16074">
    <property type="entry name" value="PilW"/>
    <property type="match status" value="1"/>
</dbReference>
<dbReference type="InterPro" id="IPR012902">
    <property type="entry name" value="N_methyl_site"/>
</dbReference>
<dbReference type="InterPro" id="IPR032092">
    <property type="entry name" value="PilW"/>
</dbReference>
<organism evidence="2 3">
    <name type="scientific">Pseudoalteromonas ruthenica</name>
    <dbReference type="NCBI Taxonomy" id="151081"/>
    <lineage>
        <taxon>Bacteria</taxon>
        <taxon>Pseudomonadati</taxon>
        <taxon>Pseudomonadota</taxon>
        <taxon>Gammaproteobacteria</taxon>
        <taxon>Alteromonadales</taxon>
        <taxon>Pseudoalteromonadaceae</taxon>
        <taxon>Pseudoalteromonas</taxon>
    </lineage>
</organism>
<reference evidence="2 3" key="1">
    <citation type="journal article" date="2015" name="BMC Genomics">
        <title>Genome mining reveals unlocked bioactive potential of marine Gram-negative bacteria.</title>
        <authorList>
            <person name="Machado H."/>
            <person name="Sonnenschein E.C."/>
            <person name="Melchiorsen J."/>
            <person name="Gram L."/>
        </authorList>
    </citation>
    <scope>NUCLEOTIDE SEQUENCE [LARGE SCALE GENOMIC DNA]</scope>
    <source>
        <strain evidence="2 3">S3137</strain>
    </source>
</reference>
<dbReference type="PROSITE" id="PS00409">
    <property type="entry name" value="PROKAR_NTER_METHYL"/>
    <property type="match status" value="1"/>
</dbReference>
<keyword evidence="1" id="KW-0472">Membrane</keyword>
<evidence type="ECO:0000313" key="2">
    <source>
        <dbReference type="EMBL" id="KJZ01300.1"/>
    </source>
</evidence>
<dbReference type="PATRIC" id="fig|151081.8.peg.262"/>
<dbReference type="eggNOG" id="COG4966">
    <property type="taxonomic scope" value="Bacteria"/>
</dbReference>
<keyword evidence="1" id="KW-0812">Transmembrane</keyword>
<gene>
    <name evidence="2" type="ORF">TW72_04290</name>
</gene>
<dbReference type="EMBL" id="JXXZ01000004">
    <property type="protein sequence ID" value="KJZ01300.1"/>
    <property type="molecule type" value="Genomic_DNA"/>
</dbReference>
<dbReference type="GO" id="GO:0043683">
    <property type="term" value="P:type IV pilus assembly"/>
    <property type="evidence" value="ECO:0007669"/>
    <property type="project" value="InterPro"/>
</dbReference>
<dbReference type="Proteomes" id="UP000033664">
    <property type="component" value="Unassembled WGS sequence"/>
</dbReference>
<feature type="transmembrane region" description="Helical" evidence="1">
    <location>
        <begin position="12"/>
        <end position="33"/>
    </location>
</feature>
<name>A0A0F4PZT5_9GAMM</name>
<protein>
    <submittedName>
        <fullName evidence="2">Pilus assembly protein PilW</fullName>
    </submittedName>
</protein>
<comment type="caution">
    <text evidence="2">The sequence shown here is derived from an EMBL/GenBank/DDBJ whole genome shotgun (WGS) entry which is preliminary data.</text>
</comment>
<keyword evidence="1" id="KW-1133">Transmembrane helix</keyword>
<proteinExistence type="predicted"/>
<dbReference type="Pfam" id="PF07963">
    <property type="entry name" value="N_methyl"/>
    <property type="match status" value="1"/>
</dbReference>
<accession>A0A0F4PZT5</accession>
<dbReference type="AlphaFoldDB" id="A0A0F4PZT5"/>